<feature type="region of interest" description="Disordered" evidence="1">
    <location>
        <begin position="35"/>
        <end position="67"/>
    </location>
</feature>
<evidence type="ECO:0000313" key="4">
    <source>
        <dbReference type="EMBL" id="CAL2102187.1"/>
    </source>
</evidence>
<evidence type="ECO:0000256" key="2">
    <source>
        <dbReference type="SAM" id="SignalP"/>
    </source>
</evidence>
<feature type="compositionally biased region" description="Low complexity" evidence="1">
    <location>
        <begin position="52"/>
        <end position="61"/>
    </location>
</feature>
<name>A0ABP1EUN0_9FLAO</name>
<dbReference type="Proteomes" id="UP001497527">
    <property type="component" value="Unassembled WGS sequence"/>
</dbReference>
<proteinExistence type="predicted"/>
<dbReference type="InterPro" id="IPR013766">
    <property type="entry name" value="Thioredoxin_domain"/>
</dbReference>
<sequence>MKNLIPALLATILSFGATTFALNNLNIVPATNNSKTKTAKKKTAKKSKKENTTASKTNTAKPSGEEEAIQKSYADWNNYTKNNVDLMSSFSGLDEKGEEVKKSIFLALLRTGAYIPVKMQQEGKDYYKLTPLNSDADPKIKKSIQGKASMANSYYKMEGKKLPTYDFVDINGKSHNKADTKGKMLVLKCWFITCKICVEEFPELNDLVDKYKDENIEFISLAFDEKDKLAEFLKTKPFKFSTIPMQKDYMAKKLKVKQYPSHLIVDEDGKILKMVNSVKTLSSELERILEK</sequence>
<protein>
    <submittedName>
        <fullName evidence="4">TlpA family protein disulfide reductase</fullName>
    </submittedName>
</protein>
<dbReference type="EMBL" id="CAXJIO010000010">
    <property type="protein sequence ID" value="CAL2102187.1"/>
    <property type="molecule type" value="Genomic_DNA"/>
</dbReference>
<feature type="compositionally biased region" description="Basic residues" evidence="1">
    <location>
        <begin position="37"/>
        <end position="48"/>
    </location>
</feature>
<gene>
    <name evidence="4" type="ORF">T190423A01A_10750</name>
</gene>
<comment type="caution">
    <text evidence="4">The sequence shown here is derived from an EMBL/GenBank/DDBJ whole genome shotgun (WGS) entry which is preliminary data.</text>
</comment>
<dbReference type="CDD" id="cd02966">
    <property type="entry name" value="TlpA_like_family"/>
    <property type="match status" value="1"/>
</dbReference>
<feature type="signal peptide" evidence="2">
    <location>
        <begin position="1"/>
        <end position="21"/>
    </location>
</feature>
<reference evidence="4 5" key="1">
    <citation type="submission" date="2024-05" db="EMBL/GenBank/DDBJ databases">
        <authorList>
            <person name="Duchaud E."/>
        </authorList>
    </citation>
    <scope>NUCLEOTIDE SEQUENCE [LARGE SCALE GENOMIC DNA]</scope>
    <source>
        <strain evidence="4">Ena-SAMPLE-TAB-13-05-2024-13:56:06:370-140308</strain>
    </source>
</reference>
<dbReference type="PANTHER" id="PTHR42852:SF13">
    <property type="entry name" value="PROTEIN DIPZ"/>
    <property type="match status" value="1"/>
</dbReference>
<dbReference type="InterPro" id="IPR000866">
    <property type="entry name" value="AhpC/TSA"/>
</dbReference>
<dbReference type="InterPro" id="IPR050553">
    <property type="entry name" value="Thioredoxin_ResA/DsbE_sf"/>
</dbReference>
<evidence type="ECO:0000313" key="5">
    <source>
        <dbReference type="Proteomes" id="UP001497527"/>
    </source>
</evidence>
<dbReference type="InterPro" id="IPR036249">
    <property type="entry name" value="Thioredoxin-like_sf"/>
</dbReference>
<dbReference type="PANTHER" id="PTHR42852">
    <property type="entry name" value="THIOL:DISULFIDE INTERCHANGE PROTEIN DSBE"/>
    <property type="match status" value="1"/>
</dbReference>
<dbReference type="Gene3D" id="3.40.30.10">
    <property type="entry name" value="Glutaredoxin"/>
    <property type="match status" value="1"/>
</dbReference>
<dbReference type="SUPFAM" id="SSF52833">
    <property type="entry name" value="Thioredoxin-like"/>
    <property type="match status" value="1"/>
</dbReference>
<feature type="chain" id="PRO_5047318318" evidence="2">
    <location>
        <begin position="22"/>
        <end position="291"/>
    </location>
</feature>
<dbReference type="Pfam" id="PF00578">
    <property type="entry name" value="AhpC-TSA"/>
    <property type="match status" value="1"/>
</dbReference>
<accession>A0ABP1EUN0</accession>
<keyword evidence="2" id="KW-0732">Signal</keyword>
<evidence type="ECO:0000256" key="1">
    <source>
        <dbReference type="SAM" id="MobiDB-lite"/>
    </source>
</evidence>
<dbReference type="RefSeq" id="WP_348714335.1">
    <property type="nucleotide sequence ID" value="NZ_CAXJIO010000010.1"/>
</dbReference>
<evidence type="ECO:0000259" key="3">
    <source>
        <dbReference type="PROSITE" id="PS51352"/>
    </source>
</evidence>
<dbReference type="PROSITE" id="PS51352">
    <property type="entry name" value="THIOREDOXIN_2"/>
    <property type="match status" value="1"/>
</dbReference>
<keyword evidence="5" id="KW-1185">Reference proteome</keyword>
<organism evidence="4 5">
    <name type="scientific">Tenacibaculum polynesiense</name>
    <dbReference type="NCBI Taxonomy" id="3137857"/>
    <lineage>
        <taxon>Bacteria</taxon>
        <taxon>Pseudomonadati</taxon>
        <taxon>Bacteroidota</taxon>
        <taxon>Flavobacteriia</taxon>
        <taxon>Flavobacteriales</taxon>
        <taxon>Flavobacteriaceae</taxon>
        <taxon>Tenacibaculum</taxon>
    </lineage>
</organism>
<feature type="domain" description="Thioredoxin" evidence="3">
    <location>
        <begin position="156"/>
        <end position="291"/>
    </location>
</feature>